<dbReference type="ExpressionAtlas" id="Q8H0W6">
    <property type="expression patterns" value="baseline and differential"/>
</dbReference>
<evidence type="ECO:0000256" key="1">
    <source>
        <dbReference type="SAM" id="SignalP"/>
    </source>
</evidence>
<name>Q8H0W6_ARATH</name>
<proteinExistence type="evidence at transcript level"/>
<dbReference type="PANTHER" id="PTHR37183:SF1">
    <property type="entry name" value="PLANT THIONIN FAMILY PROTEIN"/>
    <property type="match status" value="1"/>
</dbReference>
<feature type="chain" id="PRO_5010847070" evidence="1">
    <location>
        <begin position="22"/>
        <end position="54"/>
    </location>
</feature>
<evidence type="ECO:0000313" key="2">
    <source>
        <dbReference type="EMBL" id="AAN72003.1"/>
    </source>
</evidence>
<reference evidence="3" key="2">
    <citation type="submission" date="2003-04" db="EMBL/GenBank/DDBJ databases">
        <title>Arabidopsis ORF clones.</title>
        <authorList>
            <person name="Cheuk R."/>
            <person name="Chen H."/>
            <person name="Kim C.J."/>
            <person name="Shinn P."/>
            <person name="Bowser L."/>
            <person name="Carninci P."/>
            <person name="Dale J.M."/>
            <person name="Hayashizaki Y."/>
            <person name="Hsuan V.W."/>
            <person name="Ishida J."/>
            <person name="Jones T."/>
            <person name="Kamiya A."/>
            <person name="Karlin-Neumann G."/>
            <person name="Kawai J."/>
            <person name="Lam B."/>
            <person name="Lin J."/>
            <person name="Miranda M."/>
            <person name="Narusaka M."/>
            <person name="Nguyen M."/>
            <person name="Onodera C.S."/>
            <person name="Palm C.J."/>
            <person name="Quach H.L."/>
            <person name="Sakurai T."/>
            <person name="Satou M."/>
            <person name="Seki M."/>
            <person name="Southwick A."/>
            <person name="Toriumi M."/>
            <person name="Wong C."/>
            <person name="Wu H.C."/>
            <person name="Yamada K."/>
            <person name="Yu G."/>
            <person name="Yuan S."/>
            <person name="Shinozaki K."/>
            <person name="Davis R.W."/>
            <person name="Theologis A."/>
            <person name="Ecker J.R."/>
        </authorList>
    </citation>
    <scope>NUCLEOTIDE SEQUENCE</scope>
</reference>
<protein>
    <submittedName>
        <fullName evidence="3">At1g25275</fullName>
    </submittedName>
</protein>
<reference evidence="2" key="1">
    <citation type="submission" date="2002-11" db="EMBL/GenBank/DDBJ databases">
        <authorList>
            <person name="Nguyen M."/>
            <person name="Karlin-Neumann G."/>
            <person name="Southwick A."/>
            <person name="Tripp M."/>
            <person name="Miranda M."/>
            <person name="Palm C.J."/>
            <person name="Bowser L."/>
            <person name="Jones T."/>
            <person name="Banh J."/>
            <person name="Carninci P."/>
            <person name="Chen H."/>
            <person name="Cheuk R."/>
            <person name="Chung M.K."/>
            <person name="Hayashizaki Y."/>
            <person name="Ishida J."/>
            <person name="Kamiya A."/>
            <person name="Kawai J."/>
            <person name="Kim C."/>
            <person name="Lin J."/>
            <person name="Liu S.X."/>
            <person name="Narusaka M."/>
            <person name="Pham P.K."/>
            <person name="Sakano H."/>
            <person name="Sakurai T."/>
            <person name="Satou M."/>
            <person name="Seki M."/>
            <person name="Shinn P."/>
            <person name="Yamada K."/>
            <person name="Shinozaki K."/>
            <person name="Ecker J."/>
            <person name="Theologis A."/>
            <person name="Davis R.W."/>
        </authorList>
    </citation>
    <scope>NUCLEOTIDE SEQUENCE</scope>
</reference>
<dbReference type="EMBL" id="BT006499">
    <property type="protein sequence ID" value="AAP21307.1"/>
    <property type="molecule type" value="mRNA"/>
</dbReference>
<keyword evidence="1" id="KW-0732">Signal</keyword>
<dbReference type="AlphaFoldDB" id="Q8H0W6"/>
<sequence length="54" mass="5831">MMKKQVTIVAALLIMMALCSSLNMVAEAQLGPGDCYDGCSTACVQRDREYSLLS</sequence>
<dbReference type="IntAct" id="Q8H0W6">
    <property type="interactions" value="3"/>
</dbReference>
<dbReference type="PANTHER" id="PTHR37183">
    <property type="entry name" value="PLANT THIONIN FAMILY PROTEIN"/>
    <property type="match status" value="1"/>
</dbReference>
<dbReference type="EMBL" id="BT001992">
    <property type="protein sequence ID" value="AAN72003.1"/>
    <property type="molecule type" value="mRNA"/>
</dbReference>
<organism evidence="2">
    <name type="scientific">Arabidopsis thaliana</name>
    <name type="common">Mouse-ear cress</name>
    <dbReference type="NCBI Taxonomy" id="3702"/>
    <lineage>
        <taxon>Eukaryota</taxon>
        <taxon>Viridiplantae</taxon>
        <taxon>Streptophyta</taxon>
        <taxon>Embryophyta</taxon>
        <taxon>Tracheophyta</taxon>
        <taxon>Spermatophyta</taxon>
        <taxon>Magnoliopsida</taxon>
        <taxon>eudicotyledons</taxon>
        <taxon>Gunneridae</taxon>
        <taxon>Pentapetalae</taxon>
        <taxon>rosids</taxon>
        <taxon>malvids</taxon>
        <taxon>Brassicales</taxon>
        <taxon>Brassicaceae</taxon>
        <taxon>Camelineae</taxon>
        <taxon>Arabidopsis</taxon>
    </lineage>
</organism>
<evidence type="ECO:0000313" key="3">
    <source>
        <dbReference type="EMBL" id="AAP21307.1"/>
    </source>
</evidence>
<feature type="signal peptide" evidence="1">
    <location>
        <begin position="1"/>
        <end position="21"/>
    </location>
</feature>
<accession>Q8H0W6</accession>